<protein>
    <submittedName>
        <fullName evidence="2">Uncharacterized protein</fullName>
    </submittedName>
</protein>
<evidence type="ECO:0000313" key="2">
    <source>
        <dbReference type="EMBL" id="MDJ1482114.1"/>
    </source>
</evidence>
<organism evidence="2 3">
    <name type="scientific">Xanthocytophaga flava</name>
    <dbReference type="NCBI Taxonomy" id="3048013"/>
    <lineage>
        <taxon>Bacteria</taxon>
        <taxon>Pseudomonadati</taxon>
        <taxon>Bacteroidota</taxon>
        <taxon>Cytophagia</taxon>
        <taxon>Cytophagales</taxon>
        <taxon>Rhodocytophagaceae</taxon>
        <taxon>Xanthocytophaga</taxon>
    </lineage>
</organism>
<reference evidence="2" key="1">
    <citation type="submission" date="2023-05" db="EMBL/GenBank/DDBJ databases">
        <authorList>
            <person name="Zhang X."/>
        </authorList>
    </citation>
    <scope>NUCLEOTIDE SEQUENCE</scope>
    <source>
        <strain evidence="2">YF14B1</strain>
    </source>
</reference>
<evidence type="ECO:0000313" key="3">
    <source>
        <dbReference type="Proteomes" id="UP001241110"/>
    </source>
</evidence>
<feature type="region of interest" description="Disordered" evidence="1">
    <location>
        <begin position="41"/>
        <end position="94"/>
    </location>
</feature>
<sequence length="94" mass="10727">MDIKKYTRIVLLGLVLLTIPFSAHSQRKKKNKDNAAYMEADARGAATASRKTPDPFGFLKGNDQHKKNKDCGCPGTKKGERQRRKEFKAHRKRK</sequence>
<dbReference type="AlphaFoldDB" id="A0AAE3U6Q3"/>
<accession>A0AAE3U6Q3</accession>
<name>A0AAE3U6Q3_9BACT</name>
<dbReference type="EMBL" id="JASJOS010000007">
    <property type="protein sequence ID" value="MDJ1482114.1"/>
    <property type="molecule type" value="Genomic_DNA"/>
</dbReference>
<dbReference type="Proteomes" id="UP001241110">
    <property type="component" value="Unassembled WGS sequence"/>
</dbReference>
<dbReference type="RefSeq" id="WP_313980814.1">
    <property type="nucleotide sequence ID" value="NZ_JASJOS010000007.1"/>
</dbReference>
<gene>
    <name evidence="2" type="ORF">QNI16_16545</name>
</gene>
<proteinExistence type="predicted"/>
<feature type="compositionally biased region" description="Basic residues" evidence="1">
    <location>
        <begin position="80"/>
        <end position="94"/>
    </location>
</feature>
<comment type="caution">
    <text evidence="2">The sequence shown here is derived from an EMBL/GenBank/DDBJ whole genome shotgun (WGS) entry which is preliminary data.</text>
</comment>
<evidence type="ECO:0000256" key="1">
    <source>
        <dbReference type="SAM" id="MobiDB-lite"/>
    </source>
</evidence>